<dbReference type="AlphaFoldDB" id="A0A016RV82"/>
<feature type="compositionally biased region" description="Acidic residues" evidence="6">
    <location>
        <begin position="208"/>
        <end position="221"/>
    </location>
</feature>
<comment type="similarity">
    <text evidence="2">Belongs to the TMEM144 family.</text>
</comment>
<feature type="transmembrane region" description="Helical" evidence="7">
    <location>
        <begin position="88"/>
        <end position="105"/>
    </location>
</feature>
<evidence type="ECO:0000256" key="7">
    <source>
        <dbReference type="SAM" id="Phobius"/>
    </source>
</evidence>
<dbReference type="Proteomes" id="UP000024635">
    <property type="component" value="Unassembled WGS sequence"/>
</dbReference>
<comment type="caution">
    <text evidence="8">The sequence shown here is derived from an EMBL/GenBank/DDBJ whole genome shotgun (WGS) entry which is preliminary data.</text>
</comment>
<evidence type="ECO:0000256" key="1">
    <source>
        <dbReference type="ARBA" id="ARBA00004141"/>
    </source>
</evidence>
<dbReference type="InterPro" id="IPR010651">
    <property type="entry name" value="Sugar_transport"/>
</dbReference>
<dbReference type="GO" id="GO:0015144">
    <property type="term" value="F:carbohydrate transmembrane transporter activity"/>
    <property type="evidence" value="ECO:0007669"/>
    <property type="project" value="InterPro"/>
</dbReference>
<dbReference type="GO" id="GO:0016020">
    <property type="term" value="C:membrane"/>
    <property type="evidence" value="ECO:0007669"/>
    <property type="project" value="UniProtKB-SubCell"/>
</dbReference>
<gene>
    <name evidence="8" type="primary">Acey_s0363.g3519</name>
    <name evidence="8" type="ORF">Y032_0363g3519</name>
</gene>
<protein>
    <recommendedName>
        <fullName evidence="10">Transmembrane protein 144</fullName>
    </recommendedName>
</protein>
<feature type="compositionally biased region" description="Low complexity" evidence="6">
    <location>
        <begin position="224"/>
        <end position="233"/>
    </location>
</feature>
<comment type="subcellular location">
    <subcellularLocation>
        <location evidence="1">Membrane</location>
        <topology evidence="1">Multi-pass membrane protein</topology>
    </subcellularLocation>
</comment>
<evidence type="ECO:0000256" key="3">
    <source>
        <dbReference type="ARBA" id="ARBA00022692"/>
    </source>
</evidence>
<evidence type="ECO:0000313" key="9">
    <source>
        <dbReference type="Proteomes" id="UP000024635"/>
    </source>
</evidence>
<dbReference type="OrthoDB" id="426527at2759"/>
<keyword evidence="3 7" id="KW-0812">Transmembrane</keyword>
<reference evidence="9" key="1">
    <citation type="journal article" date="2015" name="Nat. Genet.">
        <title>The genome and transcriptome of the zoonotic hookworm Ancylostoma ceylanicum identify infection-specific gene families.</title>
        <authorList>
            <person name="Schwarz E.M."/>
            <person name="Hu Y."/>
            <person name="Antoshechkin I."/>
            <person name="Miller M.M."/>
            <person name="Sternberg P.W."/>
            <person name="Aroian R.V."/>
        </authorList>
    </citation>
    <scope>NUCLEOTIDE SEQUENCE</scope>
    <source>
        <strain evidence="9">HY135</strain>
    </source>
</reference>
<evidence type="ECO:0000256" key="4">
    <source>
        <dbReference type="ARBA" id="ARBA00022989"/>
    </source>
</evidence>
<keyword evidence="5 7" id="KW-0472">Membrane</keyword>
<feature type="transmembrane region" description="Helical" evidence="7">
    <location>
        <begin position="325"/>
        <end position="346"/>
    </location>
</feature>
<feature type="transmembrane region" description="Helical" evidence="7">
    <location>
        <begin position="173"/>
        <end position="192"/>
    </location>
</feature>
<accession>A0A016RV82</accession>
<feature type="non-terminal residue" evidence="8">
    <location>
        <position position="1"/>
    </location>
</feature>
<dbReference type="Pfam" id="PF07857">
    <property type="entry name" value="TMEM144"/>
    <property type="match status" value="1"/>
</dbReference>
<dbReference type="PANTHER" id="PTHR16119:SF15">
    <property type="entry name" value="TRANSMEMBRANE PROTEIN 144 HOMOLOG"/>
    <property type="match status" value="1"/>
</dbReference>
<organism evidence="8 9">
    <name type="scientific">Ancylostoma ceylanicum</name>
    <dbReference type="NCBI Taxonomy" id="53326"/>
    <lineage>
        <taxon>Eukaryota</taxon>
        <taxon>Metazoa</taxon>
        <taxon>Ecdysozoa</taxon>
        <taxon>Nematoda</taxon>
        <taxon>Chromadorea</taxon>
        <taxon>Rhabditida</taxon>
        <taxon>Rhabditina</taxon>
        <taxon>Rhabditomorpha</taxon>
        <taxon>Strongyloidea</taxon>
        <taxon>Ancylostomatidae</taxon>
        <taxon>Ancylostomatinae</taxon>
        <taxon>Ancylostoma</taxon>
    </lineage>
</organism>
<feature type="transmembrane region" description="Helical" evidence="7">
    <location>
        <begin position="111"/>
        <end position="130"/>
    </location>
</feature>
<dbReference type="InterPro" id="IPR012435">
    <property type="entry name" value="TMEM144"/>
</dbReference>
<evidence type="ECO:0008006" key="10">
    <source>
        <dbReference type="Google" id="ProtNLM"/>
    </source>
</evidence>
<keyword evidence="4 7" id="KW-1133">Transmembrane helix</keyword>
<keyword evidence="9" id="KW-1185">Reference proteome</keyword>
<feature type="region of interest" description="Disordered" evidence="6">
    <location>
        <begin position="208"/>
        <end position="233"/>
    </location>
</feature>
<dbReference type="EMBL" id="JARK01001699">
    <property type="protein sequence ID" value="EYB82238.1"/>
    <property type="molecule type" value="Genomic_DNA"/>
</dbReference>
<evidence type="ECO:0000256" key="6">
    <source>
        <dbReference type="SAM" id="MobiDB-lite"/>
    </source>
</evidence>
<feature type="transmembrane region" description="Helical" evidence="7">
    <location>
        <begin position="294"/>
        <end position="313"/>
    </location>
</feature>
<name>A0A016RV82_9BILA</name>
<dbReference type="PANTHER" id="PTHR16119">
    <property type="entry name" value="TRANSMEMBRANE PROTEIN 144"/>
    <property type="match status" value="1"/>
</dbReference>
<evidence type="ECO:0000256" key="2">
    <source>
        <dbReference type="ARBA" id="ARBA00005731"/>
    </source>
</evidence>
<feature type="transmembrane region" description="Helical" evidence="7">
    <location>
        <begin position="253"/>
        <end position="274"/>
    </location>
</feature>
<feature type="transmembrane region" description="Helical" evidence="7">
    <location>
        <begin position="55"/>
        <end position="76"/>
    </location>
</feature>
<evidence type="ECO:0000313" key="8">
    <source>
        <dbReference type="EMBL" id="EYB82238.1"/>
    </source>
</evidence>
<sequence>MNRINTSPLHFYCNVIEDRLVVISGLYCELSKLSELLKKVYLSGLHLLHYSQMSLVIGLLACLVTSVFFGSMFVALKRFKAGDGIYSQWIMSLAILCVGFINFWYQSFPGFYPFAMLGGFIWTLGNTTAIPLINRIGLSTGVLIWNSVKCITGWVTGRFGLLGMKANQPASDILNYSGLAFVIAGGIMFSLIKANRVGDDISRLTGGEEEVIEDTDSEDDSESKSLISKSSSSSKKSTKSTIVALLLKYERPICLIMCVFAGICYGINFVPVIYMIDNPDLYPNHPRDDVAYVFSHYFGIFITATLIFIVYTLGRSNQPYAPSDLALPAFVSGSMWAIAQWAFFVANQHLSQAISFPITSGPISHFSRLSSENCDSICPGVN</sequence>
<proteinExistence type="inferred from homology"/>
<evidence type="ECO:0000256" key="5">
    <source>
        <dbReference type="ARBA" id="ARBA00023136"/>
    </source>
</evidence>